<dbReference type="EMBL" id="ML179048">
    <property type="protein sequence ID" value="THV05532.1"/>
    <property type="molecule type" value="Genomic_DNA"/>
</dbReference>
<dbReference type="OrthoDB" id="18959at2759"/>
<feature type="coiled-coil region" evidence="1">
    <location>
        <begin position="181"/>
        <end position="243"/>
    </location>
</feature>
<feature type="region of interest" description="Disordered" evidence="2">
    <location>
        <begin position="32"/>
        <end position="54"/>
    </location>
</feature>
<reference evidence="4 5" key="1">
    <citation type="journal article" date="2019" name="Nat. Ecol. Evol.">
        <title>Megaphylogeny resolves global patterns of mushroom evolution.</title>
        <authorList>
            <person name="Varga T."/>
            <person name="Krizsan K."/>
            <person name="Foldi C."/>
            <person name="Dima B."/>
            <person name="Sanchez-Garcia M."/>
            <person name="Sanchez-Ramirez S."/>
            <person name="Szollosi G.J."/>
            <person name="Szarkandi J.G."/>
            <person name="Papp V."/>
            <person name="Albert L."/>
            <person name="Andreopoulos W."/>
            <person name="Angelini C."/>
            <person name="Antonin V."/>
            <person name="Barry K.W."/>
            <person name="Bougher N.L."/>
            <person name="Buchanan P."/>
            <person name="Buyck B."/>
            <person name="Bense V."/>
            <person name="Catcheside P."/>
            <person name="Chovatia M."/>
            <person name="Cooper J."/>
            <person name="Damon W."/>
            <person name="Desjardin D."/>
            <person name="Finy P."/>
            <person name="Geml J."/>
            <person name="Haridas S."/>
            <person name="Hughes K."/>
            <person name="Justo A."/>
            <person name="Karasinski D."/>
            <person name="Kautmanova I."/>
            <person name="Kiss B."/>
            <person name="Kocsube S."/>
            <person name="Kotiranta H."/>
            <person name="LaButti K.M."/>
            <person name="Lechner B.E."/>
            <person name="Liimatainen K."/>
            <person name="Lipzen A."/>
            <person name="Lukacs Z."/>
            <person name="Mihaltcheva S."/>
            <person name="Morgado L.N."/>
            <person name="Niskanen T."/>
            <person name="Noordeloos M.E."/>
            <person name="Ohm R.A."/>
            <person name="Ortiz-Santana B."/>
            <person name="Ovrebo C."/>
            <person name="Racz N."/>
            <person name="Riley R."/>
            <person name="Savchenko A."/>
            <person name="Shiryaev A."/>
            <person name="Soop K."/>
            <person name="Spirin V."/>
            <person name="Szebenyi C."/>
            <person name="Tomsovsky M."/>
            <person name="Tulloss R.E."/>
            <person name="Uehling J."/>
            <person name="Grigoriev I.V."/>
            <person name="Vagvolgyi C."/>
            <person name="Papp T."/>
            <person name="Martin F.M."/>
            <person name="Miettinen O."/>
            <person name="Hibbett D.S."/>
            <person name="Nagy L.G."/>
        </authorList>
    </citation>
    <scope>NUCLEOTIDE SEQUENCE [LARGE SCALE GENOMIC DNA]</scope>
    <source>
        <strain evidence="4 5">CBS 962.96</strain>
    </source>
</reference>
<evidence type="ECO:0000313" key="4">
    <source>
        <dbReference type="EMBL" id="THV05532.1"/>
    </source>
</evidence>
<evidence type="ECO:0000313" key="5">
    <source>
        <dbReference type="Proteomes" id="UP000297245"/>
    </source>
</evidence>
<dbReference type="PANTHER" id="PTHR37329:SF1">
    <property type="entry name" value="KINETOCHORE PROTEIN SOS7"/>
    <property type="match status" value="1"/>
</dbReference>
<dbReference type="AlphaFoldDB" id="A0A4S8MRG8"/>
<dbReference type="Proteomes" id="UP000297245">
    <property type="component" value="Unassembled WGS sequence"/>
</dbReference>
<dbReference type="GO" id="GO:0051315">
    <property type="term" value="P:attachment of mitotic spindle microtubules to kinetochore"/>
    <property type="evidence" value="ECO:0007669"/>
    <property type="project" value="TreeGrafter"/>
</dbReference>
<protein>
    <recommendedName>
        <fullName evidence="3">Kinetochore protein Sos7 coiled-coil domain-containing protein</fullName>
    </recommendedName>
</protein>
<evidence type="ECO:0000259" key="3">
    <source>
        <dbReference type="Pfam" id="PF20882"/>
    </source>
</evidence>
<evidence type="ECO:0000256" key="1">
    <source>
        <dbReference type="SAM" id="Coils"/>
    </source>
</evidence>
<feature type="coiled-coil region" evidence="1">
    <location>
        <begin position="104"/>
        <end position="131"/>
    </location>
</feature>
<sequence>MEQEKILHSAQSLQTLFDTTSSSLRLTRNATDLNSHKLTGDGDAPESEEQETKDPAVLAMEVSSQVSYLRKLKFQYLEQNAKDKYVKSIVSDIDDAPLFTDDDNKQLATVNQQKKERLKMAKNQLHEVHSNIRTLAPLVEQDYVKIQQATTRATELAQKIIDARLALSRLRQTHPHPRLTVEAADETLARQVEEMQQLTDKIQDVSDKVRVVKQQVKSGALEVEGLKSQRAEVEKNAKQVRVEEDDGRLVPLYDWLTASLAFHRSMQDLEEMNSVSDNELRLKYRIEDNRGYSHFIVITLIFVPDTRQLASVDVHGVQEIGVDLGDVIDAHIETNNVRGLLSAILARAREEI</sequence>
<gene>
    <name evidence="4" type="ORF">K435DRAFT_816281</name>
</gene>
<dbReference type="PANTHER" id="PTHR37329">
    <property type="entry name" value="KINETOCHORE PROTEIN SOS7"/>
    <property type="match status" value="1"/>
</dbReference>
<keyword evidence="5" id="KW-1185">Reference proteome</keyword>
<evidence type="ECO:0000256" key="2">
    <source>
        <dbReference type="SAM" id="MobiDB-lite"/>
    </source>
</evidence>
<name>A0A4S8MRG8_DENBC</name>
<dbReference type="GO" id="GO:0034501">
    <property type="term" value="P:protein localization to kinetochore"/>
    <property type="evidence" value="ECO:0007669"/>
    <property type="project" value="InterPro"/>
</dbReference>
<dbReference type="GO" id="GO:0000776">
    <property type="term" value="C:kinetochore"/>
    <property type="evidence" value="ECO:0007669"/>
    <property type="project" value="InterPro"/>
</dbReference>
<dbReference type="InterPro" id="IPR037475">
    <property type="entry name" value="Sos7"/>
</dbReference>
<feature type="domain" description="Kinetochore protein Sos7 coiled-coil" evidence="3">
    <location>
        <begin position="68"/>
        <end position="143"/>
    </location>
</feature>
<accession>A0A4S8MRG8</accession>
<dbReference type="InterPro" id="IPR048781">
    <property type="entry name" value="Sos7_CC"/>
</dbReference>
<organism evidence="4 5">
    <name type="scientific">Dendrothele bispora (strain CBS 962.96)</name>
    <dbReference type="NCBI Taxonomy" id="1314807"/>
    <lineage>
        <taxon>Eukaryota</taxon>
        <taxon>Fungi</taxon>
        <taxon>Dikarya</taxon>
        <taxon>Basidiomycota</taxon>
        <taxon>Agaricomycotina</taxon>
        <taxon>Agaricomycetes</taxon>
        <taxon>Agaricomycetidae</taxon>
        <taxon>Agaricales</taxon>
        <taxon>Agaricales incertae sedis</taxon>
        <taxon>Dendrothele</taxon>
    </lineage>
</organism>
<keyword evidence="1" id="KW-0175">Coiled coil</keyword>
<proteinExistence type="predicted"/>
<dbReference type="Pfam" id="PF20882">
    <property type="entry name" value="Sos7"/>
    <property type="match status" value="1"/>
</dbReference>